<name>A0AAV7W9P1_PLEWA</name>
<comment type="caution">
    <text evidence="1">The sequence shown here is derived from an EMBL/GenBank/DDBJ whole genome shotgun (WGS) entry which is preliminary data.</text>
</comment>
<protein>
    <submittedName>
        <fullName evidence="1">Uncharacterized protein</fullName>
    </submittedName>
</protein>
<dbReference type="Proteomes" id="UP001066276">
    <property type="component" value="Chromosome 1_2"/>
</dbReference>
<gene>
    <name evidence="1" type="ORF">NDU88_006115</name>
</gene>
<evidence type="ECO:0000313" key="2">
    <source>
        <dbReference type="Proteomes" id="UP001066276"/>
    </source>
</evidence>
<keyword evidence="2" id="KW-1185">Reference proteome</keyword>
<organism evidence="1 2">
    <name type="scientific">Pleurodeles waltl</name>
    <name type="common">Iberian ribbed newt</name>
    <dbReference type="NCBI Taxonomy" id="8319"/>
    <lineage>
        <taxon>Eukaryota</taxon>
        <taxon>Metazoa</taxon>
        <taxon>Chordata</taxon>
        <taxon>Craniata</taxon>
        <taxon>Vertebrata</taxon>
        <taxon>Euteleostomi</taxon>
        <taxon>Amphibia</taxon>
        <taxon>Batrachia</taxon>
        <taxon>Caudata</taxon>
        <taxon>Salamandroidea</taxon>
        <taxon>Salamandridae</taxon>
        <taxon>Pleurodelinae</taxon>
        <taxon>Pleurodeles</taxon>
    </lineage>
</organism>
<reference evidence="1" key="1">
    <citation type="journal article" date="2022" name="bioRxiv">
        <title>Sequencing and chromosome-scale assembly of the giantPleurodeles waltlgenome.</title>
        <authorList>
            <person name="Brown T."/>
            <person name="Elewa A."/>
            <person name="Iarovenko S."/>
            <person name="Subramanian E."/>
            <person name="Araus A.J."/>
            <person name="Petzold A."/>
            <person name="Susuki M."/>
            <person name="Suzuki K.-i.T."/>
            <person name="Hayashi T."/>
            <person name="Toyoda A."/>
            <person name="Oliveira C."/>
            <person name="Osipova E."/>
            <person name="Leigh N.D."/>
            <person name="Simon A."/>
            <person name="Yun M.H."/>
        </authorList>
    </citation>
    <scope>NUCLEOTIDE SEQUENCE</scope>
    <source>
        <strain evidence="1">20211129_DDA</strain>
        <tissue evidence="1">Liver</tissue>
    </source>
</reference>
<sequence>MDDCFRRVVYVPSKNSVVADCLSGMDKEDEEDEVTWEDNEEKMRVIGEGVVNMDEWRMEVSGVRVLQKVMMIASGVGEKKLVAEEVKLLWLGEG</sequence>
<dbReference type="AlphaFoldDB" id="A0AAV7W9P1"/>
<proteinExistence type="predicted"/>
<evidence type="ECO:0000313" key="1">
    <source>
        <dbReference type="EMBL" id="KAJ1210753.1"/>
    </source>
</evidence>
<dbReference type="EMBL" id="JANPWB010000002">
    <property type="protein sequence ID" value="KAJ1210753.1"/>
    <property type="molecule type" value="Genomic_DNA"/>
</dbReference>
<accession>A0AAV7W9P1</accession>